<dbReference type="Gene3D" id="3.90.1570.10">
    <property type="entry name" value="tt1808, chain A"/>
    <property type="match status" value="1"/>
</dbReference>
<evidence type="ECO:0000259" key="1">
    <source>
        <dbReference type="Pfam" id="PF05685"/>
    </source>
</evidence>
<protein>
    <submittedName>
        <fullName evidence="2">Uma2 family endonuclease</fullName>
    </submittedName>
</protein>
<dbReference type="EMBL" id="NRQW01000426">
    <property type="protein sequence ID" value="PLZ87052.1"/>
    <property type="molecule type" value="Genomic_DNA"/>
</dbReference>
<dbReference type="AlphaFoldDB" id="A0A2N6K015"/>
<sequence length="207" mass="23551">MTQALPKQKLLTIQEFVEQKPDGNRYELHNGIIIEMAQPSGKHENVTGFLGVQIGIEFTRLNLPYNIPKTALIAFSDGESDFAYCPDVLVINRINLKNEELWEKYSTVQQPESIPLVIEVVSQNWRDDYYKKFADYEKMGIPEYWIVDYAGLGGRDFIGNPKQPAIFVCKLVDGEYVKTLFRGNNPIVSPGFPELNLTAQQIFDSAL</sequence>
<dbReference type="InterPro" id="IPR012296">
    <property type="entry name" value="Nuclease_put_TT1808"/>
</dbReference>
<dbReference type="CDD" id="cd06260">
    <property type="entry name" value="DUF820-like"/>
    <property type="match status" value="1"/>
</dbReference>
<accession>A0A2N6K015</accession>
<name>A0A2N6K015_FISMU</name>
<dbReference type="PANTHER" id="PTHR34107:SF2">
    <property type="entry name" value="SLL0888 PROTEIN"/>
    <property type="match status" value="1"/>
</dbReference>
<dbReference type="Pfam" id="PF05685">
    <property type="entry name" value="Uma2"/>
    <property type="match status" value="1"/>
</dbReference>
<gene>
    <name evidence="2" type="ORF">CEN44_18475</name>
</gene>
<organism evidence="2 3">
    <name type="scientific">Fischerella muscicola CCMEE 5323</name>
    <dbReference type="NCBI Taxonomy" id="2019572"/>
    <lineage>
        <taxon>Bacteria</taxon>
        <taxon>Bacillati</taxon>
        <taxon>Cyanobacteriota</taxon>
        <taxon>Cyanophyceae</taxon>
        <taxon>Nostocales</taxon>
        <taxon>Hapalosiphonaceae</taxon>
        <taxon>Fischerella</taxon>
    </lineage>
</organism>
<evidence type="ECO:0000313" key="2">
    <source>
        <dbReference type="EMBL" id="PLZ87052.1"/>
    </source>
</evidence>
<dbReference type="InterPro" id="IPR008538">
    <property type="entry name" value="Uma2"/>
</dbReference>
<dbReference type="GO" id="GO:0004519">
    <property type="term" value="F:endonuclease activity"/>
    <property type="evidence" value="ECO:0007669"/>
    <property type="project" value="UniProtKB-KW"/>
</dbReference>
<evidence type="ECO:0000313" key="3">
    <source>
        <dbReference type="Proteomes" id="UP000235036"/>
    </source>
</evidence>
<dbReference type="RefSeq" id="WP_016865097.1">
    <property type="nucleotide sequence ID" value="NZ_CAWNVR010000543.1"/>
</dbReference>
<dbReference type="PANTHER" id="PTHR34107">
    <property type="entry name" value="SLL0198 PROTEIN-RELATED"/>
    <property type="match status" value="1"/>
</dbReference>
<dbReference type="Proteomes" id="UP000235036">
    <property type="component" value="Unassembled WGS sequence"/>
</dbReference>
<reference evidence="2 3" key="1">
    <citation type="submission" date="2017-08" db="EMBL/GenBank/DDBJ databases">
        <title>Genomes of Fischerella (Mastigocladus) sp. strains.</title>
        <authorList>
            <person name="Miller S.R."/>
        </authorList>
    </citation>
    <scope>NUCLEOTIDE SEQUENCE [LARGE SCALE GENOMIC DNA]</scope>
    <source>
        <strain evidence="2 3">CCMEE 5323</strain>
    </source>
</reference>
<keyword evidence="2" id="KW-0255">Endonuclease</keyword>
<keyword evidence="2" id="KW-0540">Nuclease</keyword>
<dbReference type="SUPFAM" id="SSF52980">
    <property type="entry name" value="Restriction endonuclease-like"/>
    <property type="match status" value="1"/>
</dbReference>
<keyword evidence="3" id="KW-1185">Reference proteome</keyword>
<dbReference type="InterPro" id="IPR011335">
    <property type="entry name" value="Restrct_endonuc-II-like"/>
</dbReference>
<keyword evidence="2" id="KW-0378">Hydrolase</keyword>
<comment type="caution">
    <text evidence="2">The sequence shown here is derived from an EMBL/GenBank/DDBJ whole genome shotgun (WGS) entry which is preliminary data.</text>
</comment>
<proteinExistence type="predicted"/>
<feature type="domain" description="Putative restriction endonuclease" evidence="1">
    <location>
        <begin position="14"/>
        <end position="199"/>
    </location>
</feature>